<accession>A0A382U8V2</accession>
<gene>
    <name evidence="1" type="ORF">METZ01_LOCUS383271</name>
</gene>
<organism evidence="1">
    <name type="scientific">marine metagenome</name>
    <dbReference type="NCBI Taxonomy" id="408172"/>
    <lineage>
        <taxon>unclassified sequences</taxon>
        <taxon>metagenomes</taxon>
        <taxon>ecological metagenomes</taxon>
    </lineage>
</organism>
<dbReference type="EMBL" id="UINC01142215">
    <property type="protein sequence ID" value="SVD30417.1"/>
    <property type="molecule type" value="Genomic_DNA"/>
</dbReference>
<reference evidence="1" key="1">
    <citation type="submission" date="2018-05" db="EMBL/GenBank/DDBJ databases">
        <authorList>
            <person name="Lanie J.A."/>
            <person name="Ng W.-L."/>
            <person name="Kazmierczak K.M."/>
            <person name="Andrzejewski T.M."/>
            <person name="Davidsen T.M."/>
            <person name="Wayne K.J."/>
            <person name="Tettelin H."/>
            <person name="Glass J.I."/>
            <person name="Rusch D."/>
            <person name="Podicherti R."/>
            <person name="Tsui H.-C.T."/>
            <person name="Winkler M.E."/>
        </authorList>
    </citation>
    <scope>NUCLEOTIDE SEQUENCE</scope>
</reference>
<protein>
    <submittedName>
        <fullName evidence="1">Uncharacterized protein</fullName>
    </submittedName>
</protein>
<name>A0A382U8V2_9ZZZZ</name>
<evidence type="ECO:0000313" key="1">
    <source>
        <dbReference type="EMBL" id="SVD30417.1"/>
    </source>
</evidence>
<feature type="non-terminal residue" evidence="1">
    <location>
        <position position="110"/>
    </location>
</feature>
<proteinExistence type="predicted"/>
<dbReference type="AlphaFoldDB" id="A0A382U8V2"/>
<sequence length="110" mass="13258">MDSKPSFFIGLHNIVTDKKEWKQLLFYDIDKDEHFSNTVKKFASEFSNRRKLSYVLYKTKHGFHLIYLTPLAPGKWGEYFELHKKKFQGYYSGHTIRMSRKKKEVQYLIS</sequence>